<gene>
    <name evidence="2" type="ORF">J0383_13015</name>
</gene>
<protein>
    <recommendedName>
        <fullName evidence="4">DUF2752 domain-containing protein</fullName>
    </recommendedName>
</protein>
<evidence type="ECO:0008006" key="4">
    <source>
        <dbReference type="Google" id="ProtNLM"/>
    </source>
</evidence>
<dbReference type="Proteomes" id="UP000663440">
    <property type="component" value="Chromosome"/>
</dbReference>
<dbReference type="RefSeq" id="WP_207294478.1">
    <property type="nucleotide sequence ID" value="NZ_CP071448.1"/>
</dbReference>
<dbReference type="EMBL" id="CP071448">
    <property type="protein sequence ID" value="QSW87218.1"/>
    <property type="molecule type" value="Genomic_DNA"/>
</dbReference>
<keyword evidence="1" id="KW-1133">Transmembrane helix</keyword>
<keyword evidence="1" id="KW-0472">Membrane</keyword>
<name>A0ABX7Q9K2_9FLAO</name>
<reference evidence="2 3" key="1">
    <citation type="submission" date="2021-03" db="EMBL/GenBank/DDBJ databases">
        <title>Flavobacterium kribbensis sp. nov, an endophytic bacteria, isolated from soybean.</title>
        <authorList>
            <person name="Lee J."/>
            <person name="Seo J."/>
        </authorList>
    </citation>
    <scope>NUCLEOTIDE SEQUENCE [LARGE SCALE GENOMIC DNA]</scope>
    <source>
        <strain evidence="2 3">BB8</strain>
    </source>
</reference>
<feature type="transmembrane region" description="Helical" evidence="1">
    <location>
        <begin position="33"/>
        <end position="53"/>
    </location>
</feature>
<keyword evidence="1" id="KW-0812">Transmembrane</keyword>
<evidence type="ECO:0000313" key="3">
    <source>
        <dbReference type="Proteomes" id="UP000663440"/>
    </source>
</evidence>
<keyword evidence="3" id="KW-1185">Reference proteome</keyword>
<organism evidence="2 3">
    <name type="scientific">Flavobacterium endoglycinae</name>
    <dbReference type="NCBI Taxonomy" id="2816357"/>
    <lineage>
        <taxon>Bacteria</taxon>
        <taxon>Pseudomonadati</taxon>
        <taxon>Bacteroidota</taxon>
        <taxon>Flavobacteriia</taxon>
        <taxon>Flavobacteriales</taxon>
        <taxon>Flavobacteriaceae</taxon>
        <taxon>Flavobacterium</taxon>
    </lineage>
</organism>
<proteinExistence type="predicted"/>
<evidence type="ECO:0000313" key="2">
    <source>
        <dbReference type="EMBL" id="QSW87218.1"/>
    </source>
</evidence>
<accession>A0ABX7Q9K2</accession>
<sequence>MKESLNVWRIKEFEGDGISCPIVPANLPFHKKFVLFFFRFGVCPMCVMMSLGYNISKLFKKKLAN</sequence>
<evidence type="ECO:0000256" key="1">
    <source>
        <dbReference type="SAM" id="Phobius"/>
    </source>
</evidence>